<keyword evidence="5 9" id="KW-1133">Transmembrane helix</keyword>
<dbReference type="Pfam" id="PF07690">
    <property type="entry name" value="MFS_1"/>
    <property type="match status" value="1"/>
</dbReference>
<keyword evidence="8" id="KW-0325">Glycoprotein</keyword>
<feature type="transmembrane region" description="Helical" evidence="9">
    <location>
        <begin position="895"/>
        <end position="913"/>
    </location>
</feature>
<comment type="subcellular location">
    <subcellularLocation>
        <location evidence="1">Membrane</location>
        <topology evidence="1">Multi-pass membrane protein</topology>
    </subcellularLocation>
</comment>
<gene>
    <name evidence="11" type="ORF">NW768_002717</name>
</gene>
<feature type="transmembrane region" description="Helical" evidence="9">
    <location>
        <begin position="663"/>
        <end position="683"/>
    </location>
</feature>
<dbReference type="InterPro" id="IPR011701">
    <property type="entry name" value="MFS"/>
</dbReference>
<feature type="transmembrane region" description="Helical" evidence="9">
    <location>
        <begin position="768"/>
        <end position="787"/>
    </location>
</feature>
<evidence type="ECO:0000256" key="3">
    <source>
        <dbReference type="ARBA" id="ARBA00022692"/>
    </source>
</evidence>
<feature type="transmembrane region" description="Helical" evidence="9">
    <location>
        <begin position="565"/>
        <end position="584"/>
    </location>
</feature>
<dbReference type="InterPro" id="IPR020846">
    <property type="entry name" value="MFS_dom"/>
</dbReference>
<dbReference type="SUPFAM" id="SSF51905">
    <property type="entry name" value="FAD/NAD(P)-binding domain"/>
    <property type="match status" value="1"/>
</dbReference>
<feature type="transmembrane region" description="Helical" evidence="9">
    <location>
        <begin position="596"/>
        <end position="615"/>
    </location>
</feature>
<dbReference type="Pfam" id="PF13450">
    <property type="entry name" value="NAD_binding_8"/>
    <property type="match status" value="1"/>
</dbReference>
<feature type="transmembrane region" description="Helical" evidence="9">
    <location>
        <begin position="695"/>
        <end position="715"/>
    </location>
</feature>
<dbReference type="PANTHER" id="PTHR23501">
    <property type="entry name" value="MAJOR FACILITATOR SUPERFAMILY"/>
    <property type="match status" value="1"/>
</dbReference>
<evidence type="ECO:0000256" key="4">
    <source>
        <dbReference type="ARBA" id="ARBA00022827"/>
    </source>
</evidence>
<dbReference type="InterPro" id="IPR036259">
    <property type="entry name" value="MFS_trans_sf"/>
</dbReference>
<keyword evidence="6" id="KW-0560">Oxidoreductase</keyword>
<evidence type="ECO:0000256" key="9">
    <source>
        <dbReference type="SAM" id="Phobius"/>
    </source>
</evidence>
<feature type="transmembrane region" description="Helical" evidence="9">
    <location>
        <begin position="532"/>
        <end position="553"/>
    </location>
</feature>
<evidence type="ECO:0000259" key="10">
    <source>
        <dbReference type="PROSITE" id="PS50850"/>
    </source>
</evidence>
<dbReference type="PANTHER" id="PTHR23501:SF78">
    <property type="entry name" value="MAJOR FACILITATOR SUPERFAMILY (MFS) PROFILE DOMAIN-CONTAINING PROTEIN-RELATED"/>
    <property type="match status" value="1"/>
</dbReference>
<evidence type="ECO:0000256" key="2">
    <source>
        <dbReference type="ARBA" id="ARBA00022630"/>
    </source>
</evidence>
<dbReference type="Pfam" id="PF00743">
    <property type="entry name" value="FMO-like"/>
    <property type="match status" value="1"/>
</dbReference>
<evidence type="ECO:0000256" key="1">
    <source>
        <dbReference type="ARBA" id="ARBA00004141"/>
    </source>
</evidence>
<proteinExistence type="predicted"/>
<protein>
    <recommendedName>
        <fullName evidence="10">Major facilitator superfamily (MFS) profile domain-containing protein</fullName>
    </recommendedName>
</protein>
<dbReference type="Gene3D" id="3.50.50.60">
    <property type="entry name" value="FAD/NAD(P)-binding domain"/>
    <property type="match status" value="2"/>
</dbReference>
<feature type="transmembrane region" description="Helical" evidence="9">
    <location>
        <begin position="793"/>
        <end position="817"/>
    </location>
</feature>
<feature type="domain" description="Major facilitator superfamily (MFS) profile" evidence="10">
    <location>
        <begin position="442"/>
        <end position="918"/>
    </location>
</feature>
<reference evidence="11" key="1">
    <citation type="submission" date="2022-09" db="EMBL/GenBank/DDBJ databases">
        <title>Fusarium specimens isolated from Avocado Roots.</title>
        <authorList>
            <person name="Stajich J."/>
            <person name="Roper C."/>
            <person name="Heimlech-Rivalta G."/>
        </authorList>
    </citation>
    <scope>NUCLEOTIDE SEQUENCE</scope>
    <source>
        <strain evidence="11">CF00095</strain>
    </source>
</reference>
<keyword evidence="3 9" id="KW-0812">Transmembrane</keyword>
<dbReference type="EMBL" id="JAOQBH010000004">
    <property type="protein sequence ID" value="KAJ4137136.1"/>
    <property type="molecule type" value="Genomic_DNA"/>
</dbReference>
<comment type="caution">
    <text evidence="11">The sequence shown here is derived from an EMBL/GenBank/DDBJ whole genome shotgun (WGS) entry which is preliminary data.</text>
</comment>
<dbReference type="PROSITE" id="PS50850">
    <property type="entry name" value="MFS"/>
    <property type="match status" value="1"/>
</dbReference>
<keyword evidence="2" id="KW-0285">Flavoprotein</keyword>
<name>A0ABQ8RK01_FUSEQ</name>
<evidence type="ECO:0000313" key="11">
    <source>
        <dbReference type="EMBL" id="KAJ4137136.1"/>
    </source>
</evidence>
<keyword evidence="4" id="KW-0274">FAD</keyword>
<evidence type="ECO:0000313" key="12">
    <source>
        <dbReference type="Proteomes" id="UP001152024"/>
    </source>
</evidence>
<evidence type="ECO:0000256" key="8">
    <source>
        <dbReference type="ARBA" id="ARBA00023180"/>
    </source>
</evidence>
<dbReference type="PRINTS" id="PR00370">
    <property type="entry name" value="FMOXYGENASE"/>
</dbReference>
<feature type="transmembrane region" description="Helical" evidence="9">
    <location>
        <begin position="636"/>
        <end position="657"/>
    </location>
</feature>
<dbReference type="InterPro" id="IPR036188">
    <property type="entry name" value="FAD/NAD-bd_sf"/>
</dbReference>
<keyword evidence="7 9" id="KW-0472">Membrane</keyword>
<dbReference type="InterPro" id="IPR020946">
    <property type="entry name" value="Flavin_mOase-like"/>
</dbReference>
<feature type="transmembrane region" description="Helical" evidence="9">
    <location>
        <begin position="735"/>
        <end position="756"/>
    </location>
</feature>
<sequence length="924" mass="102109">MVTELSVKSVAVIGAGASGTAAAAALKAEGCFDKIRVFDRREAAGGLWLYDEEHIGYSIKPGALPPALDPPSGIPGSLPQQVPHDGKDRYHSTPIYESLTTTVPEIAMSFSDKRFADGPFVPHYVPRQYLQEYYSLHQMEDLLVLNTTVEDLARIRDGTGHDRWLLTLRKHDDVREVDDWWQEEFDAVIIANGQHSVPYVPNVKGLEEYMDKYQGSVSHSKSYRKPQPFDGKKILIVGNSLSGQDIARDVVKVAQLPVYISRRTKSIWDRQGMDKGIEWKPVIREVSHETGKIVFEDGFSLTGINHIIYCTGYKPSFPFWNTEANGQELYDYNKSRLNGSHLHTFFKNFPTLGIIGLGKTLAFRSYEYQAIALARVFAGRNTTNLPFQEEWESSWEEHTKTNGIEFHEVSIKDVMAPQVLTKDEKALQDQTNLLPRRQLIVALATLSSSLLLVIIDQNGISVMLPTIAHDLHAENTISWAGTASLVANTCFQMLYGRLSDVFGRKVVFISAVLLLCFADLLCSLSKNAIMFYVFRAIAGIGGGGVQNLVNIIISDIITLEQRGKVQGVIGAAVGLGNVVGPFIAAGMMRQTSWRAFFWLVSPLSFCTAVLAYFFLPSKPATVGFWEGIRKIDWVGTFVSGAGIILLLIPISGGGSYFSWDSPLSISFLTIGGALFIAFVIWEWKMAKLPMMPVNIYGNITLSIMLVQNFLFGAVYQSYLYYVPLYLQNPHQYSPMISAAIYTPLVAAQMIGSIASGQYISRRLRYGEVIIFGFAVWTLGAGLALIFNRQTHPAVIAIVLFIVGTGVGCIFQPTLIALQAHSPKSRRAVIISNRNFYRCMGGACGLAFSAAVLQARLSAKLPAEYKELASSTYVLPDSMREKPGVLDAYMAASRSVFILQVPLIAACLLGTAFIRDRGLDPPKET</sequence>
<dbReference type="InterPro" id="IPR000960">
    <property type="entry name" value="Flavin_mOase"/>
</dbReference>
<feature type="transmembrane region" description="Helical" evidence="9">
    <location>
        <begin position="506"/>
        <end position="526"/>
    </location>
</feature>
<evidence type="ECO:0000256" key="5">
    <source>
        <dbReference type="ARBA" id="ARBA00022989"/>
    </source>
</evidence>
<dbReference type="Proteomes" id="UP001152024">
    <property type="component" value="Unassembled WGS sequence"/>
</dbReference>
<evidence type="ECO:0000256" key="7">
    <source>
        <dbReference type="ARBA" id="ARBA00023136"/>
    </source>
</evidence>
<evidence type="ECO:0000256" key="6">
    <source>
        <dbReference type="ARBA" id="ARBA00023002"/>
    </source>
</evidence>
<keyword evidence="12" id="KW-1185">Reference proteome</keyword>
<organism evidence="11 12">
    <name type="scientific">Fusarium equiseti</name>
    <name type="common">Fusarium scirpi</name>
    <dbReference type="NCBI Taxonomy" id="61235"/>
    <lineage>
        <taxon>Eukaryota</taxon>
        <taxon>Fungi</taxon>
        <taxon>Dikarya</taxon>
        <taxon>Ascomycota</taxon>
        <taxon>Pezizomycotina</taxon>
        <taxon>Sordariomycetes</taxon>
        <taxon>Hypocreomycetidae</taxon>
        <taxon>Hypocreales</taxon>
        <taxon>Nectriaceae</taxon>
        <taxon>Fusarium</taxon>
        <taxon>Fusarium incarnatum-equiseti species complex</taxon>
    </lineage>
</organism>
<dbReference type="Gene3D" id="1.20.1720.10">
    <property type="entry name" value="Multidrug resistance protein D"/>
    <property type="match status" value="1"/>
</dbReference>
<dbReference type="SUPFAM" id="SSF103473">
    <property type="entry name" value="MFS general substrate transporter"/>
    <property type="match status" value="1"/>
</dbReference>
<accession>A0ABQ8RK01</accession>
<dbReference type="Gene3D" id="1.20.1250.20">
    <property type="entry name" value="MFS general substrate transporter like domains"/>
    <property type="match status" value="1"/>
</dbReference>